<dbReference type="AlphaFoldDB" id="A0A3B0M5Y3"/>
<dbReference type="InterPro" id="IPR008617">
    <property type="entry name" value="Uncharacterised_YcgJ"/>
</dbReference>
<protein>
    <submittedName>
        <fullName evidence="1">Uncharacterized protein</fullName>
    </submittedName>
</protein>
<gene>
    <name evidence="1" type="ORF">ARTV_1475</name>
</gene>
<evidence type="ECO:0000313" key="1">
    <source>
        <dbReference type="EMBL" id="SSW95528.1"/>
    </source>
</evidence>
<sequence precursor="true">MSIFMKNFILLLLNVVLYFYSAFTLAKSPKLLTSPEPNVLCDRYICADRIEGVSVSLTEKYLGKIQAKRLLSQGSFDKTAFTFDNGVL</sequence>
<reference evidence="1" key="1">
    <citation type="submission" date="2018-04" db="EMBL/GenBank/DDBJ databases">
        <authorList>
            <person name="Go L.Y."/>
            <person name="Mitchell J.A."/>
        </authorList>
    </citation>
    <scope>NUCLEOTIDE SEQUENCE</scope>
    <source>
        <strain evidence="1">ARTV</strain>
    </source>
</reference>
<accession>A0A3B0M5Y3</accession>
<proteinExistence type="predicted"/>
<organism evidence="1">
    <name type="scientific">Arsenophonus endosymbiont of Trialeurodes vaporariorum</name>
    <dbReference type="NCBI Taxonomy" id="235567"/>
    <lineage>
        <taxon>Bacteria</taxon>
        <taxon>Pseudomonadati</taxon>
        <taxon>Pseudomonadota</taxon>
        <taxon>Gammaproteobacteria</taxon>
        <taxon>Enterobacterales</taxon>
        <taxon>Morganellaceae</taxon>
        <taxon>Arsenophonus</taxon>
    </lineage>
</organism>
<dbReference type="Pfam" id="PF05666">
    <property type="entry name" value="YcgJ"/>
    <property type="match status" value="1"/>
</dbReference>
<name>A0A3B0M5Y3_9GAMM</name>
<dbReference type="EMBL" id="UFQR01000005">
    <property type="protein sequence ID" value="SSW95528.1"/>
    <property type="molecule type" value="Genomic_DNA"/>
</dbReference>